<feature type="region of interest" description="Disordered" evidence="1">
    <location>
        <begin position="31"/>
        <end position="50"/>
    </location>
</feature>
<gene>
    <name evidence="2" type="ORF">PIB30_046552</name>
</gene>
<keyword evidence="3" id="KW-1185">Reference proteome</keyword>
<sequence>MVTTPAKGNVVALVAAVADDIRGRGSEVAKEREIETEREDRREKEAMGRGRRFRRRCNSQWLPFLRRNSTVVVDGGAVADADSSVVVDGLRRR</sequence>
<dbReference type="EMBL" id="JASCZI010121120">
    <property type="protein sequence ID" value="MED6159900.1"/>
    <property type="molecule type" value="Genomic_DNA"/>
</dbReference>
<dbReference type="Proteomes" id="UP001341840">
    <property type="component" value="Unassembled WGS sequence"/>
</dbReference>
<evidence type="ECO:0000313" key="3">
    <source>
        <dbReference type="Proteomes" id="UP001341840"/>
    </source>
</evidence>
<comment type="caution">
    <text evidence="2">The sequence shown here is derived from an EMBL/GenBank/DDBJ whole genome shotgun (WGS) entry which is preliminary data.</text>
</comment>
<name>A0ABU6UF46_9FABA</name>
<reference evidence="2 3" key="1">
    <citation type="journal article" date="2023" name="Plants (Basel)">
        <title>Bridging the Gap: Combining Genomics and Transcriptomics Approaches to Understand Stylosanthes scabra, an Orphan Legume from the Brazilian Caatinga.</title>
        <authorList>
            <person name="Ferreira-Neto J.R.C."/>
            <person name="da Silva M.D."/>
            <person name="Binneck E."/>
            <person name="de Melo N.F."/>
            <person name="da Silva R.H."/>
            <person name="de Melo A.L.T.M."/>
            <person name="Pandolfi V."/>
            <person name="Bustamante F.O."/>
            <person name="Brasileiro-Vidal A.C."/>
            <person name="Benko-Iseppon A.M."/>
        </authorList>
    </citation>
    <scope>NUCLEOTIDE SEQUENCE [LARGE SCALE GENOMIC DNA]</scope>
    <source>
        <tissue evidence="2">Leaves</tissue>
    </source>
</reference>
<organism evidence="2 3">
    <name type="scientific">Stylosanthes scabra</name>
    <dbReference type="NCBI Taxonomy" id="79078"/>
    <lineage>
        <taxon>Eukaryota</taxon>
        <taxon>Viridiplantae</taxon>
        <taxon>Streptophyta</taxon>
        <taxon>Embryophyta</taxon>
        <taxon>Tracheophyta</taxon>
        <taxon>Spermatophyta</taxon>
        <taxon>Magnoliopsida</taxon>
        <taxon>eudicotyledons</taxon>
        <taxon>Gunneridae</taxon>
        <taxon>Pentapetalae</taxon>
        <taxon>rosids</taxon>
        <taxon>fabids</taxon>
        <taxon>Fabales</taxon>
        <taxon>Fabaceae</taxon>
        <taxon>Papilionoideae</taxon>
        <taxon>50 kb inversion clade</taxon>
        <taxon>dalbergioids sensu lato</taxon>
        <taxon>Dalbergieae</taxon>
        <taxon>Pterocarpus clade</taxon>
        <taxon>Stylosanthes</taxon>
    </lineage>
</organism>
<protein>
    <submittedName>
        <fullName evidence="2">Uncharacterized protein</fullName>
    </submittedName>
</protein>
<evidence type="ECO:0000256" key="1">
    <source>
        <dbReference type="SAM" id="MobiDB-lite"/>
    </source>
</evidence>
<evidence type="ECO:0000313" key="2">
    <source>
        <dbReference type="EMBL" id="MED6159900.1"/>
    </source>
</evidence>
<proteinExistence type="predicted"/>
<feature type="compositionally biased region" description="Basic and acidic residues" evidence="1">
    <location>
        <begin position="31"/>
        <end position="48"/>
    </location>
</feature>
<accession>A0ABU6UF46</accession>